<organism evidence="2 3">
    <name type="scientific">Panicum virgatum</name>
    <name type="common">Blackwell switchgrass</name>
    <dbReference type="NCBI Taxonomy" id="38727"/>
    <lineage>
        <taxon>Eukaryota</taxon>
        <taxon>Viridiplantae</taxon>
        <taxon>Streptophyta</taxon>
        <taxon>Embryophyta</taxon>
        <taxon>Tracheophyta</taxon>
        <taxon>Spermatophyta</taxon>
        <taxon>Magnoliopsida</taxon>
        <taxon>Liliopsida</taxon>
        <taxon>Poales</taxon>
        <taxon>Poaceae</taxon>
        <taxon>PACMAD clade</taxon>
        <taxon>Panicoideae</taxon>
        <taxon>Panicodae</taxon>
        <taxon>Paniceae</taxon>
        <taxon>Panicinae</taxon>
        <taxon>Panicum</taxon>
        <taxon>Panicum sect. Hiantes</taxon>
    </lineage>
</organism>
<feature type="compositionally biased region" description="Polar residues" evidence="1">
    <location>
        <begin position="202"/>
        <end position="212"/>
    </location>
</feature>
<accession>A0A8T0WIU5</accession>
<evidence type="ECO:0000256" key="1">
    <source>
        <dbReference type="SAM" id="MobiDB-lite"/>
    </source>
</evidence>
<name>A0A8T0WIU5_PANVG</name>
<feature type="compositionally biased region" description="Basic residues" evidence="1">
    <location>
        <begin position="115"/>
        <end position="129"/>
    </location>
</feature>
<dbReference type="AlphaFoldDB" id="A0A8T0WIU5"/>
<dbReference type="EMBL" id="CM029039">
    <property type="protein sequence ID" value="KAG2645114.1"/>
    <property type="molecule type" value="Genomic_DNA"/>
</dbReference>
<feature type="region of interest" description="Disordered" evidence="1">
    <location>
        <begin position="98"/>
        <end position="264"/>
    </location>
</feature>
<evidence type="ECO:0000313" key="3">
    <source>
        <dbReference type="Proteomes" id="UP000823388"/>
    </source>
</evidence>
<reference evidence="2" key="1">
    <citation type="submission" date="2020-05" db="EMBL/GenBank/DDBJ databases">
        <title>WGS assembly of Panicum virgatum.</title>
        <authorList>
            <person name="Lovell J.T."/>
            <person name="Jenkins J."/>
            <person name="Shu S."/>
            <person name="Juenger T.E."/>
            <person name="Schmutz J."/>
        </authorList>
    </citation>
    <scope>NUCLEOTIDE SEQUENCE</scope>
    <source>
        <strain evidence="2">AP13</strain>
    </source>
</reference>
<proteinExistence type="predicted"/>
<comment type="caution">
    <text evidence="2">The sequence shown here is derived from an EMBL/GenBank/DDBJ whole genome shotgun (WGS) entry which is preliminary data.</text>
</comment>
<keyword evidence="3" id="KW-1185">Reference proteome</keyword>
<sequence>MESSCKETSWLPYFHDCLHFRRAYGQPQWPVVDPGFEMLPPKLERAAGRPRVKRIKARGEPGKRGQYQCKRCLQFGHIEKGCFEPPTELGVELPPSFAAKSKKRKGEAGTSKQPATKKSKKGGAKKGGAKKGATASTSTYFDHIEKGCTEPPSELDAELPPSLPAKSKKRNGEATTSTSKKPSQKSKKDGTSSTLVAEAPATISTSLVSHSPVSPRPITRRMAASTSTPTKPPETQLSPGPTTRSMAAQLHISPGGIARRHIIS</sequence>
<dbReference type="Proteomes" id="UP000823388">
    <property type="component" value="Chromosome 2K"/>
</dbReference>
<evidence type="ECO:0000313" key="2">
    <source>
        <dbReference type="EMBL" id="KAG2645114.1"/>
    </source>
</evidence>
<feature type="compositionally biased region" description="Polar residues" evidence="1">
    <location>
        <begin position="224"/>
        <end position="246"/>
    </location>
</feature>
<gene>
    <name evidence="2" type="ORF">PVAP13_2KG358805</name>
</gene>
<protein>
    <submittedName>
        <fullName evidence="2">Uncharacterized protein</fullName>
    </submittedName>
</protein>